<dbReference type="SUPFAM" id="SSF90123">
    <property type="entry name" value="ABC transporter transmembrane region"/>
    <property type="match status" value="1"/>
</dbReference>
<feature type="transmembrane region" description="Helical" evidence="5">
    <location>
        <begin position="52"/>
        <end position="83"/>
    </location>
</feature>
<keyword evidence="8" id="KW-1185">Reference proteome</keyword>
<gene>
    <name evidence="7" type="ORF">J2Z66_000995</name>
</gene>
<feature type="domain" description="ABC transmembrane type-1" evidence="6">
    <location>
        <begin position="12"/>
        <end position="129"/>
    </location>
</feature>
<proteinExistence type="predicted"/>
<evidence type="ECO:0000256" key="4">
    <source>
        <dbReference type="ARBA" id="ARBA00023136"/>
    </source>
</evidence>
<dbReference type="InterPro" id="IPR036640">
    <property type="entry name" value="ABC1_TM_sf"/>
</dbReference>
<dbReference type="Gene3D" id="1.20.1560.10">
    <property type="entry name" value="ABC transporter type 1, transmembrane domain"/>
    <property type="match status" value="1"/>
</dbReference>
<keyword evidence="3 5" id="KW-1133">Transmembrane helix</keyword>
<organism evidence="7 8">
    <name type="scientific">Paenibacillus eucommiae</name>
    <dbReference type="NCBI Taxonomy" id="1355755"/>
    <lineage>
        <taxon>Bacteria</taxon>
        <taxon>Bacillati</taxon>
        <taxon>Bacillota</taxon>
        <taxon>Bacilli</taxon>
        <taxon>Bacillales</taxon>
        <taxon>Paenibacillaceae</taxon>
        <taxon>Paenibacillus</taxon>
    </lineage>
</organism>
<sequence>MYSTLSFNIYAKLGFAYYEQHPVGQTLSFLNTEVGALQSLYRQHLPWLIQDLVFSIISVTLMVSASPQLSIIVVPCFLLYYIFGPTLERKASISGKEMADQRVAANQKVYESASAITELRAFSATLWDL</sequence>
<evidence type="ECO:0000256" key="3">
    <source>
        <dbReference type="ARBA" id="ARBA00022989"/>
    </source>
</evidence>
<dbReference type="EMBL" id="JAGGLB010000002">
    <property type="protein sequence ID" value="MBP1989400.1"/>
    <property type="molecule type" value="Genomic_DNA"/>
</dbReference>
<keyword evidence="2 5" id="KW-0812">Transmembrane</keyword>
<dbReference type="PROSITE" id="PS50929">
    <property type="entry name" value="ABC_TM1F"/>
    <property type="match status" value="1"/>
</dbReference>
<comment type="caution">
    <text evidence="7">The sequence shown here is derived from an EMBL/GenBank/DDBJ whole genome shotgun (WGS) entry which is preliminary data.</text>
</comment>
<evidence type="ECO:0000256" key="1">
    <source>
        <dbReference type="ARBA" id="ARBA00004651"/>
    </source>
</evidence>
<dbReference type="InterPro" id="IPR011527">
    <property type="entry name" value="ABC1_TM_dom"/>
</dbReference>
<evidence type="ECO:0000256" key="2">
    <source>
        <dbReference type="ARBA" id="ARBA00022692"/>
    </source>
</evidence>
<reference evidence="7 8" key="1">
    <citation type="submission" date="2021-03" db="EMBL/GenBank/DDBJ databases">
        <title>Genomic Encyclopedia of Type Strains, Phase IV (KMG-IV): sequencing the most valuable type-strain genomes for metagenomic binning, comparative biology and taxonomic classification.</title>
        <authorList>
            <person name="Goeker M."/>
        </authorList>
    </citation>
    <scope>NUCLEOTIDE SEQUENCE [LARGE SCALE GENOMIC DNA]</scope>
    <source>
        <strain evidence="7 8">DSM 26048</strain>
    </source>
</reference>
<dbReference type="RefSeq" id="WP_209970214.1">
    <property type="nucleotide sequence ID" value="NZ_JAGGLB010000002.1"/>
</dbReference>
<accession>A0ABS4IPB7</accession>
<evidence type="ECO:0000313" key="8">
    <source>
        <dbReference type="Proteomes" id="UP001519287"/>
    </source>
</evidence>
<name>A0ABS4IPB7_9BACL</name>
<evidence type="ECO:0000313" key="7">
    <source>
        <dbReference type="EMBL" id="MBP1989400.1"/>
    </source>
</evidence>
<protein>
    <submittedName>
        <fullName evidence="7">ABC-type multidrug transport system fused ATPase/permease subunit</fullName>
    </submittedName>
</protein>
<evidence type="ECO:0000259" key="6">
    <source>
        <dbReference type="PROSITE" id="PS50929"/>
    </source>
</evidence>
<keyword evidence="4 5" id="KW-0472">Membrane</keyword>
<dbReference type="Pfam" id="PF00664">
    <property type="entry name" value="ABC_membrane"/>
    <property type="match status" value="1"/>
</dbReference>
<dbReference type="Proteomes" id="UP001519287">
    <property type="component" value="Unassembled WGS sequence"/>
</dbReference>
<evidence type="ECO:0000256" key="5">
    <source>
        <dbReference type="SAM" id="Phobius"/>
    </source>
</evidence>
<comment type="subcellular location">
    <subcellularLocation>
        <location evidence="1">Cell membrane</location>
        <topology evidence="1">Multi-pass membrane protein</topology>
    </subcellularLocation>
</comment>